<dbReference type="OMA" id="HDSKTRQ"/>
<protein>
    <recommendedName>
        <fullName evidence="1">non-specific serine/threonine protein kinase</fullName>
        <ecNumber evidence="1">2.7.11.1</ecNumber>
    </recommendedName>
</protein>
<keyword evidence="8" id="KW-0808">Transferase</keyword>
<name>A2FD14_TRIV3</name>
<reference evidence="8" key="1">
    <citation type="submission" date="2006-10" db="EMBL/GenBank/DDBJ databases">
        <authorList>
            <person name="Amadeo P."/>
            <person name="Zhao Q."/>
            <person name="Wortman J."/>
            <person name="Fraser-Liggett C."/>
            <person name="Carlton J."/>
        </authorList>
    </citation>
    <scope>NUCLEOTIDE SEQUENCE</scope>
    <source>
        <strain evidence="8">G3</strain>
    </source>
</reference>
<dbReference type="PROSITE" id="PS00108">
    <property type="entry name" value="PROTEIN_KINASE_ST"/>
    <property type="match status" value="1"/>
</dbReference>
<dbReference type="PROSITE" id="PS50011">
    <property type="entry name" value="PROTEIN_KINASE_DOM"/>
    <property type="match status" value="1"/>
</dbReference>
<evidence type="ECO:0000256" key="3">
    <source>
        <dbReference type="ARBA" id="ARBA00022840"/>
    </source>
</evidence>
<feature type="compositionally biased region" description="Polar residues" evidence="6">
    <location>
        <begin position="343"/>
        <end position="364"/>
    </location>
</feature>
<dbReference type="SMR" id="A2FD14"/>
<dbReference type="CDD" id="cd14016">
    <property type="entry name" value="STKc_CK1"/>
    <property type="match status" value="1"/>
</dbReference>
<organism evidence="8 9">
    <name type="scientific">Trichomonas vaginalis (strain ATCC PRA-98 / G3)</name>
    <dbReference type="NCBI Taxonomy" id="412133"/>
    <lineage>
        <taxon>Eukaryota</taxon>
        <taxon>Metamonada</taxon>
        <taxon>Parabasalia</taxon>
        <taxon>Trichomonadida</taxon>
        <taxon>Trichomonadidae</taxon>
        <taxon>Trichomonas</taxon>
    </lineage>
</organism>
<keyword evidence="3 4" id="KW-0067">ATP-binding</keyword>
<dbReference type="FunFam" id="1.10.510.10:FF:000596">
    <property type="entry name" value="CK1 family protein kinase"/>
    <property type="match status" value="1"/>
</dbReference>
<evidence type="ECO:0000256" key="4">
    <source>
        <dbReference type="PROSITE-ProRule" id="PRU10141"/>
    </source>
</evidence>
<dbReference type="GO" id="GO:0006897">
    <property type="term" value="P:endocytosis"/>
    <property type="evidence" value="ECO:0000318"/>
    <property type="project" value="GO_Central"/>
</dbReference>
<dbReference type="STRING" id="5722.A2FD14"/>
<dbReference type="VEuPathDB" id="TrichDB:TVAG_218210"/>
<accession>A2FD14</accession>
<feature type="binding site" evidence="4">
    <location>
        <position position="37"/>
    </location>
    <ligand>
        <name>ATP</name>
        <dbReference type="ChEBI" id="CHEBI:30616"/>
    </ligand>
</feature>
<evidence type="ECO:0000256" key="2">
    <source>
        <dbReference type="ARBA" id="ARBA00022741"/>
    </source>
</evidence>
<dbReference type="GO" id="GO:0007165">
    <property type="term" value="P:signal transduction"/>
    <property type="evidence" value="ECO:0000318"/>
    <property type="project" value="GO_Central"/>
</dbReference>
<evidence type="ECO:0000313" key="9">
    <source>
        <dbReference type="Proteomes" id="UP000001542"/>
    </source>
</evidence>
<comment type="similarity">
    <text evidence="5">Belongs to the protein kinase superfamily.</text>
</comment>
<dbReference type="AlphaFoldDB" id="A2FD14"/>
<dbReference type="GO" id="GO:0005634">
    <property type="term" value="C:nucleus"/>
    <property type="evidence" value="ECO:0000318"/>
    <property type="project" value="GO_Central"/>
</dbReference>
<dbReference type="InParanoid" id="A2FD14"/>
<dbReference type="VEuPathDB" id="TrichDB:TVAGG3_0423000"/>
<sequence length="364" mass="41975">MDMIGSKYRLREKLGGGSFGDIHLGENIVTNEKVAIKIELEKAKTPQLHNEYCIYKLLSGGIGIPSIKYYGVQEGKNVMVMELLGKSLNDLFNTCGKRFSLKTTLMIMDQLLLRLEYLHNKNLIHRDIKPENFVIGTGKNHNQVYMIDMGLSKRYCDPITHEHIPLRDHKSLIGTARYTSINSHIGFEQSRRDDLESIGYMVVYFLKGSLPWQNYKTKDKKEKIRHIMQTKISTSVDELCFGLPCEFSIFLTSVKQLEFTEQPDYSKYRNLFRELFIREGFTYDFQYDWTPNESINISLGSLHQQSSAMPQISAAKIIPMRASKYSSPILHQNPAGKFRPPKSMSSFQSQSRRIVTSSPFRPKF</sequence>
<feature type="domain" description="Protein kinase" evidence="7">
    <location>
        <begin position="8"/>
        <end position="277"/>
    </location>
</feature>
<dbReference type="InterPro" id="IPR000719">
    <property type="entry name" value="Prot_kinase_dom"/>
</dbReference>
<keyword evidence="9" id="KW-1185">Reference proteome</keyword>
<dbReference type="KEGG" id="tva:4754986"/>
<dbReference type="EC" id="2.7.11.1" evidence="1"/>
<dbReference type="Gene3D" id="1.10.510.10">
    <property type="entry name" value="Transferase(Phosphotransferase) domain 1"/>
    <property type="match status" value="1"/>
</dbReference>
<dbReference type="InterPro" id="IPR050235">
    <property type="entry name" value="CK1_Ser-Thr_kinase"/>
</dbReference>
<dbReference type="Pfam" id="PF00069">
    <property type="entry name" value="Pkinase"/>
    <property type="match status" value="1"/>
</dbReference>
<dbReference type="PANTHER" id="PTHR11909">
    <property type="entry name" value="CASEIN KINASE-RELATED"/>
    <property type="match status" value="1"/>
</dbReference>
<keyword evidence="5" id="KW-0723">Serine/threonine-protein kinase</keyword>
<keyword evidence="2 4" id="KW-0547">Nucleotide-binding</keyword>
<evidence type="ECO:0000313" key="8">
    <source>
        <dbReference type="EMBL" id="EAX97207.1"/>
    </source>
</evidence>
<evidence type="ECO:0000256" key="5">
    <source>
        <dbReference type="RuleBase" id="RU000304"/>
    </source>
</evidence>
<keyword evidence="8" id="KW-0418">Kinase</keyword>
<dbReference type="GO" id="GO:0005737">
    <property type="term" value="C:cytoplasm"/>
    <property type="evidence" value="ECO:0000318"/>
    <property type="project" value="GO_Central"/>
</dbReference>
<dbReference type="InterPro" id="IPR017441">
    <property type="entry name" value="Protein_kinase_ATP_BS"/>
</dbReference>
<dbReference type="eggNOG" id="KOG1164">
    <property type="taxonomic scope" value="Eukaryota"/>
</dbReference>
<feature type="region of interest" description="Disordered" evidence="6">
    <location>
        <begin position="333"/>
        <end position="364"/>
    </location>
</feature>
<dbReference type="GO" id="GO:0005524">
    <property type="term" value="F:ATP binding"/>
    <property type="evidence" value="ECO:0007669"/>
    <property type="project" value="UniProtKB-UniRule"/>
</dbReference>
<dbReference type="EMBL" id="DS113725">
    <property type="protein sequence ID" value="EAX97207.1"/>
    <property type="molecule type" value="Genomic_DNA"/>
</dbReference>
<evidence type="ECO:0000256" key="6">
    <source>
        <dbReference type="SAM" id="MobiDB-lite"/>
    </source>
</evidence>
<dbReference type="InterPro" id="IPR011009">
    <property type="entry name" value="Kinase-like_dom_sf"/>
</dbReference>
<proteinExistence type="inferred from homology"/>
<dbReference type="SUPFAM" id="SSF56112">
    <property type="entry name" value="Protein kinase-like (PK-like)"/>
    <property type="match status" value="1"/>
</dbReference>
<dbReference type="RefSeq" id="XP_001310137.1">
    <property type="nucleotide sequence ID" value="XM_001310136.1"/>
</dbReference>
<evidence type="ECO:0000259" key="7">
    <source>
        <dbReference type="PROSITE" id="PS50011"/>
    </source>
</evidence>
<evidence type="ECO:0000256" key="1">
    <source>
        <dbReference type="ARBA" id="ARBA00012513"/>
    </source>
</evidence>
<dbReference type="GO" id="GO:0004674">
    <property type="term" value="F:protein serine/threonine kinase activity"/>
    <property type="evidence" value="ECO:0000318"/>
    <property type="project" value="GO_Central"/>
</dbReference>
<gene>
    <name evidence="8" type="ORF">TVAG_218210</name>
</gene>
<dbReference type="OrthoDB" id="5800476at2759"/>
<dbReference type="InterPro" id="IPR008271">
    <property type="entry name" value="Ser/Thr_kinase_AS"/>
</dbReference>
<dbReference type="Proteomes" id="UP000001542">
    <property type="component" value="Unassembled WGS sequence"/>
</dbReference>
<dbReference type="PROSITE" id="PS00107">
    <property type="entry name" value="PROTEIN_KINASE_ATP"/>
    <property type="match status" value="1"/>
</dbReference>
<reference evidence="8" key="2">
    <citation type="journal article" date="2007" name="Science">
        <title>Draft genome sequence of the sexually transmitted pathogen Trichomonas vaginalis.</title>
        <authorList>
            <person name="Carlton J.M."/>
            <person name="Hirt R.P."/>
            <person name="Silva J.C."/>
            <person name="Delcher A.L."/>
            <person name="Schatz M."/>
            <person name="Zhao Q."/>
            <person name="Wortman J.R."/>
            <person name="Bidwell S.L."/>
            <person name="Alsmark U.C.M."/>
            <person name="Besteiro S."/>
            <person name="Sicheritz-Ponten T."/>
            <person name="Noel C.J."/>
            <person name="Dacks J.B."/>
            <person name="Foster P.G."/>
            <person name="Simillion C."/>
            <person name="Van de Peer Y."/>
            <person name="Miranda-Saavedra D."/>
            <person name="Barton G.J."/>
            <person name="Westrop G.D."/>
            <person name="Mueller S."/>
            <person name="Dessi D."/>
            <person name="Fiori P.L."/>
            <person name="Ren Q."/>
            <person name="Paulsen I."/>
            <person name="Zhang H."/>
            <person name="Bastida-Corcuera F.D."/>
            <person name="Simoes-Barbosa A."/>
            <person name="Brown M.T."/>
            <person name="Hayes R.D."/>
            <person name="Mukherjee M."/>
            <person name="Okumura C.Y."/>
            <person name="Schneider R."/>
            <person name="Smith A.J."/>
            <person name="Vanacova S."/>
            <person name="Villalvazo M."/>
            <person name="Haas B.J."/>
            <person name="Pertea M."/>
            <person name="Feldblyum T.V."/>
            <person name="Utterback T.R."/>
            <person name="Shu C.L."/>
            <person name="Osoegawa K."/>
            <person name="de Jong P.J."/>
            <person name="Hrdy I."/>
            <person name="Horvathova L."/>
            <person name="Zubacova Z."/>
            <person name="Dolezal P."/>
            <person name="Malik S.B."/>
            <person name="Logsdon J.M. Jr."/>
            <person name="Henze K."/>
            <person name="Gupta A."/>
            <person name="Wang C.C."/>
            <person name="Dunne R.L."/>
            <person name="Upcroft J.A."/>
            <person name="Upcroft P."/>
            <person name="White O."/>
            <person name="Salzberg S.L."/>
            <person name="Tang P."/>
            <person name="Chiu C.-H."/>
            <person name="Lee Y.-S."/>
            <person name="Embley T.M."/>
            <person name="Coombs G.H."/>
            <person name="Mottram J.C."/>
            <person name="Tachezy J."/>
            <person name="Fraser-Liggett C.M."/>
            <person name="Johnson P.J."/>
        </authorList>
    </citation>
    <scope>NUCLEOTIDE SEQUENCE [LARGE SCALE GENOMIC DNA]</scope>
    <source>
        <strain evidence="8">G3</strain>
    </source>
</reference>
<dbReference type="SMART" id="SM00220">
    <property type="entry name" value="S_TKc"/>
    <property type="match status" value="1"/>
</dbReference>